<organism evidence="6 7">
    <name type="scientific">Mycetomoellerius zeteki</name>
    <dbReference type="NCBI Taxonomy" id="64791"/>
    <lineage>
        <taxon>Eukaryota</taxon>
        <taxon>Metazoa</taxon>
        <taxon>Ecdysozoa</taxon>
        <taxon>Arthropoda</taxon>
        <taxon>Hexapoda</taxon>
        <taxon>Insecta</taxon>
        <taxon>Pterygota</taxon>
        <taxon>Neoptera</taxon>
        <taxon>Endopterygota</taxon>
        <taxon>Hymenoptera</taxon>
        <taxon>Apocrita</taxon>
        <taxon>Aculeata</taxon>
        <taxon>Formicoidea</taxon>
        <taxon>Formicidae</taxon>
        <taxon>Myrmicinae</taxon>
        <taxon>Mycetomoellerius</taxon>
    </lineage>
</organism>
<evidence type="ECO:0000259" key="5">
    <source>
        <dbReference type="PROSITE" id="PS00624"/>
    </source>
</evidence>
<dbReference type="EMBL" id="KQ982806">
    <property type="protein sequence ID" value="KYQ50436.1"/>
    <property type="molecule type" value="Genomic_DNA"/>
</dbReference>
<dbReference type="InterPro" id="IPR012132">
    <property type="entry name" value="GMC_OxRdtase"/>
</dbReference>
<sequence>MEKLLAQYDYVIIGGGSAGAVLASRLSEDENCTILLLEAGVDEIPLSDIPSSYHILQRTYLDWDFKTESSSNYCLAMHNHQCRWPRGKVLGGSSVLNGMIYIRGNKRDYDSWAALGNVGWDYESVLPYFKKSEDARVEELADSPYHKKNGYLTVEYFKYNPPIVDYIVHSGEELGYKVHDVNGANQTGFTYSFGTLRDGLRCSTAKAYLRPISKRKNLHVSLESFVEKILVKKDDKSKVAHGVLFRKGKRRFVVGAKREVILSAGAIQSPKLLMLSGIGMKHHLEKMNISVVYHAPGVGQNLQDHVGMGGIIYIIDPPHNIPERNKFSMKRSEVRKLRNIRKMLLNNSSPLYTTAYSAGMAFFNTKYADRIDYPDVQLMFSAFSDYGILAANLYGVESSTVTGLYENITEDTQAFGIFPILLRPRSRGFVELKSADPDEAPAIVPNYFEDSRDLQVLVQSVRFMERMRRTRLMQKLNARPNPNLIPGCSQFDSSSDKYWACYARHFTSTVYHPVGTCKMGLASDFYAVVDARLRVHGIAKLRVIDASIMPHIVSGNINAPTIMIAEKGADMIKEDWQS</sequence>
<feature type="domain" description="Glucose-methanol-choline oxidoreductase N-terminal" evidence="5">
    <location>
        <begin position="265"/>
        <end position="279"/>
    </location>
</feature>
<keyword evidence="3" id="KW-0285">Flavoprotein</keyword>
<dbReference type="GO" id="GO:0050660">
    <property type="term" value="F:flavin adenine dinucleotide binding"/>
    <property type="evidence" value="ECO:0007669"/>
    <property type="project" value="InterPro"/>
</dbReference>
<keyword evidence="2 3" id="KW-0274">FAD</keyword>
<dbReference type="PROSITE" id="PS00623">
    <property type="entry name" value="GMC_OXRED_1"/>
    <property type="match status" value="1"/>
</dbReference>
<accession>A0A151WRE6</accession>
<dbReference type="InterPro" id="IPR000172">
    <property type="entry name" value="GMC_OxRdtase_N"/>
</dbReference>
<evidence type="ECO:0000256" key="1">
    <source>
        <dbReference type="ARBA" id="ARBA00010790"/>
    </source>
</evidence>
<dbReference type="Gene3D" id="3.50.50.60">
    <property type="entry name" value="FAD/NAD(P)-binding domain"/>
    <property type="match status" value="1"/>
</dbReference>
<feature type="binding site" evidence="2">
    <location>
        <position position="89"/>
    </location>
    <ligand>
        <name>FAD</name>
        <dbReference type="ChEBI" id="CHEBI:57692"/>
    </ligand>
</feature>
<reference evidence="6 7" key="1">
    <citation type="submission" date="2015-09" db="EMBL/GenBank/DDBJ databases">
        <title>Trachymyrmex zeteki WGS genome.</title>
        <authorList>
            <person name="Nygaard S."/>
            <person name="Hu H."/>
            <person name="Boomsma J."/>
            <person name="Zhang G."/>
        </authorList>
    </citation>
    <scope>NUCLEOTIDE SEQUENCE [LARGE SCALE GENOMIC DNA]</scope>
    <source>
        <strain evidence="6">Tzet28-1</strain>
        <tissue evidence="6">Whole body</tissue>
    </source>
</reference>
<dbReference type="PANTHER" id="PTHR11552">
    <property type="entry name" value="GLUCOSE-METHANOL-CHOLINE GMC OXIDOREDUCTASE"/>
    <property type="match status" value="1"/>
</dbReference>
<dbReference type="AlphaFoldDB" id="A0A151WRE6"/>
<comment type="similarity">
    <text evidence="1 3">Belongs to the GMC oxidoreductase family.</text>
</comment>
<evidence type="ECO:0000313" key="6">
    <source>
        <dbReference type="EMBL" id="KYQ50436.1"/>
    </source>
</evidence>
<keyword evidence="7" id="KW-1185">Reference proteome</keyword>
<gene>
    <name evidence="6" type="ORF">ALC60_10449</name>
</gene>
<proteinExistence type="inferred from homology"/>
<name>A0A151WRE6_9HYME</name>
<evidence type="ECO:0000313" key="7">
    <source>
        <dbReference type="Proteomes" id="UP000075809"/>
    </source>
</evidence>
<protein>
    <submittedName>
        <fullName evidence="6">Glucose dehydrogenase [acceptor]</fullName>
    </submittedName>
</protein>
<dbReference type="STRING" id="64791.A0A151WRE6"/>
<dbReference type="PIRSF" id="PIRSF000137">
    <property type="entry name" value="Alcohol_oxidase"/>
    <property type="match status" value="1"/>
</dbReference>
<dbReference type="Pfam" id="PF00732">
    <property type="entry name" value="GMC_oxred_N"/>
    <property type="match status" value="1"/>
</dbReference>
<dbReference type="InterPro" id="IPR036188">
    <property type="entry name" value="FAD/NAD-bd_sf"/>
</dbReference>
<dbReference type="SUPFAM" id="SSF54373">
    <property type="entry name" value="FAD-linked reductases, C-terminal domain"/>
    <property type="match status" value="1"/>
</dbReference>
<dbReference type="GO" id="GO:0016614">
    <property type="term" value="F:oxidoreductase activity, acting on CH-OH group of donors"/>
    <property type="evidence" value="ECO:0007669"/>
    <property type="project" value="InterPro"/>
</dbReference>
<dbReference type="InterPro" id="IPR007867">
    <property type="entry name" value="GMC_OxRtase_C"/>
</dbReference>
<evidence type="ECO:0000259" key="4">
    <source>
        <dbReference type="PROSITE" id="PS00623"/>
    </source>
</evidence>
<evidence type="ECO:0000256" key="2">
    <source>
        <dbReference type="PIRSR" id="PIRSR000137-2"/>
    </source>
</evidence>
<dbReference type="PROSITE" id="PS00624">
    <property type="entry name" value="GMC_OXRED_2"/>
    <property type="match status" value="1"/>
</dbReference>
<dbReference type="Gene3D" id="3.30.560.10">
    <property type="entry name" value="Glucose Oxidase, domain 3"/>
    <property type="match status" value="1"/>
</dbReference>
<comment type="cofactor">
    <cofactor evidence="2">
        <name>FAD</name>
        <dbReference type="ChEBI" id="CHEBI:57692"/>
    </cofactor>
</comment>
<dbReference type="PANTHER" id="PTHR11552:SF186">
    <property type="entry name" value="GLUCOSE-METHANOL-CHOLINE OXIDOREDUCTASE N-TERMINAL DOMAIN-CONTAINING PROTEIN"/>
    <property type="match status" value="1"/>
</dbReference>
<feature type="binding site" evidence="2">
    <location>
        <position position="226"/>
    </location>
    <ligand>
        <name>FAD</name>
        <dbReference type="ChEBI" id="CHEBI:57692"/>
    </ligand>
</feature>
<dbReference type="SUPFAM" id="SSF51905">
    <property type="entry name" value="FAD/NAD(P)-binding domain"/>
    <property type="match status" value="1"/>
</dbReference>
<dbReference type="Pfam" id="PF05199">
    <property type="entry name" value="GMC_oxred_C"/>
    <property type="match status" value="1"/>
</dbReference>
<dbReference type="Proteomes" id="UP000075809">
    <property type="component" value="Unassembled WGS sequence"/>
</dbReference>
<evidence type="ECO:0000256" key="3">
    <source>
        <dbReference type="RuleBase" id="RU003968"/>
    </source>
</evidence>
<feature type="domain" description="Glucose-methanol-choline oxidoreductase N-terminal" evidence="4">
    <location>
        <begin position="87"/>
        <end position="110"/>
    </location>
</feature>